<proteinExistence type="predicted"/>
<name>A0A368X411_MARNT</name>
<sequence length="82" mass="9486">LVMAFATMGYNVLRWMGLRLTGPDAPVRHPAKRRRLRTVMQEIMTLACRLVHSGRQWILRFGRHCPGFAVYRDLYRDLASAG</sequence>
<accession>A0A368X411</accession>
<reference evidence="1 2" key="1">
    <citation type="submission" date="2018-07" db="EMBL/GenBank/DDBJ databases">
        <title>Freshwater and sediment microbial communities from various areas in North America, analyzing microbe dynamics in response to fracking.</title>
        <authorList>
            <person name="Lamendella R."/>
        </authorList>
    </citation>
    <scope>NUCLEOTIDE SEQUENCE [LARGE SCALE GENOMIC DNA]</scope>
    <source>
        <strain evidence="1 2">105B</strain>
    </source>
</reference>
<evidence type="ECO:0000313" key="2">
    <source>
        <dbReference type="Proteomes" id="UP000253647"/>
    </source>
</evidence>
<feature type="non-terminal residue" evidence="1">
    <location>
        <position position="1"/>
    </location>
</feature>
<evidence type="ECO:0008006" key="3">
    <source>
        <dbReference type="Google" id="ProtNLM"/>
    </source>
</evidence>
<dbReference type="EMBL" id="QPJI01000022">
    <property type="protein sequence ID" value="RCW62730.1"/>
    <property type="molecule type" value="Genomic_DNA"/>
</dbReference>
<organism evidence="1 2">
    <name type="scientific">Marinobacter nauticus</name>
    <name type="common">Marinobacter hydrocarbonoclasticus</name>
    <name type="synonym">Marinobacter aquaeolei</name>
    <dbReference type="NCBI Taxonomy" id="2743"/>
    <lineage>
        <taxon>Bacteria</taxon>
        <taxon>Pseudomonadati</taxon>
        <taxon>Pseudomonadota</taxon>
        <taxon>Gammaproteobacteria</taxon>
        <taxon>Pseudomonadales</taxon>
        <taxon>Marinobacteraceae</taxon>
        <taxon>Marinobacter</taxon>
    </lineage>
</organism>
<comment type="caution">
    <text evidence="1">The sequence shown here is derived from an EMBL/GenBank/DDBJ whole genome shotgun (WGS) entry which is preliminary data.</text>
</comment>
<gene>
    <name evidence="1" type="ORF">DET61_12251</name>
</gene>
<dbReference type="Proteomes" id="UP000253647">
    <property type="component" value="Unassembled WGS sequence"/>
</dbReference>
<dbReference type="AlphaFoldDB" id="A0A368X411"/>
<protein>
    <recommendedName>
        <fullName evidence="3">IS1380 family transposase</fullName>
    </recommendedName>
</protein>
<evidence type="ECO:0000313" key="1">
    <source>
        <dbReference type="EMBL" id="RCW62730.1"/>
    </source>
</evidence>